<dbReference type="AlphaFoldDB" id="A0A7J3VTB2"/>
<reference evidence="2" key="1">
    <citation type="journal article" date="2020" name="mSystems">
        <title>Genome- and Community-Level Interaction Insights into Carbon Utilization and Element Cycling Functions of Hydrothermarchaeota in Hydrothermal Sediment.</title>
        <authorList>
            <person name="Zhou Z."/>
            <person name="Liu Y."/>
            <person name="Xu W."/>
            <person name="Pan J."/>
            <person name="Luo Z.H."/>
            <person name="Li M."/>
        </authorList>
    </citation>
    <scope>NUCLEOTIDE SEQUENCE [LARGE SCALE GENOMIC DNA]</scope>
    <source>
        <strain evidence="2">SpSt-1074</strain>
    </source>
</reference>
<proteinExistence type="predicted"/>
<dbReference type="InterPro" id="IPR032836">
    <property type="entry name" value="DsrE2-like"/>
</dbReference>
<comment type="caution">
    <text evidence="2">The sequence shown here is derived from an EMBL/GenBank/DDBJ whole genome shotgun (WGS) entry which is preliminary data.</text>
</comment>
<name>A0A7J3VTB2_CALS0</name>
<evidence type="ECO:0000313" key="2">
    <source>
        <dbReference type="EMBL" id="HHM44259.1"/>
    </source>
</evidence>
<dbReference type="PANTHER" id="PTHR34655">
    <property type="entry name" value="CONSERVED WITHIN P. AEROPHILUM"/>
    <property type="match status" value="1"/>
</dbReference>
<dbReference type="PANTHER" id="PTHR34655:SF2">
    <property type="entry name" value="PEROXIREDOXIN FAMILY PROTEIN"/>
    <property type="match status" value="1"/>
</dbReference>
<dbReference type="SUPFAM" id="SSF75169">
    <property type="entry name" value="DsrEFH-like"/>
    <property type="match status" value="1"/>
</dbReference>
<dbReference type="InterPro" id="IPR027396">
    <property type="entry name" value="DsrEFH-like"/>
</dbReference>
<feature type="transmembrane region" description="Helical" evidence="1">
    <location>
        <begin position="34"/>
        <end position="55"/>
    </location>
</feature>
<organism evidence="2">
    <name type="scientific">Caldiarchaeum subterraneum</name>
    <dbReference type="NCBI Taxonomy" id="311458"/>
    <lineage>
        <taxon>Archaea</taxon>
        <taxon>Nitrososphaerota</taxon>
        <taxon>Candidatus Caldarchaeales</taxon>
        <taxon>Candidatus Caldarchaeaceae</taxon>
        <taxon>Candidatus Caldarchaeum</taxon>
    </lineage>
</organism>
<evidence type="ECO:0000256" key="1">
    <source>
        <dbReference type="SAM" id="Phobius"/>
    </source>
</evidence>
<keyword evidence="1" id="KW-0812">Transmembrane</keyword>
<keyword evidence="1" id="KW-0472">Membrane</keyword>
<dbReference type="Gene3D" id="3.40.1260.10">
    <property type="entry name" value="DsrEFH-like"/>
    <property type="match status" value="1"/>
</dbReference>
<gene>
    <name evidence="2" type="ORF">ENM31_03050</name>
</gene>
<sequence length="166" mass="18039">MTQATLSTQAKKNEQTSKLCIILSKGSLDMAYPAFMLANAAAVMGYEVHIFFTFWGMDVINKRKIDSLKIASVGNPGLPMPNILGILPGMTSMATRMLKGKMLKQKVPSIRELVKNAKDAGVKLHACSTTMDVMGLRKEDFIPEVDDVVGAATFIQLSEGGQVIFI</sequence>
<dbReference type="Pfam" id="PF13686">
    <property type="entry name" value="DrsE_2"/>
    <property type="match status" value="1"/>
</dbReference>
<dbReference type="EMBL" id="DRXH01000104">
    <property type="protein sequence ID" value="HHM44259.1"/>
    <property type="molecule type" value="Genomic_DNA"/>
</dbReference>
<keyword evidence="1" id="KW-1133">Transmembrane helix</keyword>
<protein>
    <submittedName>
        <fullName evidence="2">Peroxiredoxin family protein</fullName>
    </submittedName>
</protein>
<accession>A0A7J3VTB2</accession>